<keyword evidence="6" id="KW-0067">ATP-binding</keyword>
<dbReference type="PANTHER" id="PTHR11669">
    <property type="entry name" value="REPLICATION FACTOR C / DNA POLYMERASE III GAMMA-TAU SUBUNIT"/>
    <property type="match status" value="1"/>
</dbReference>
<proteinExistence type="inferred from homology"/>
<dbReference type="GO" id="GO:0005524">
    <property type="term" value="F:ATP binding"/>
    <property type="evidence" value="ECO:0007669"/>
    <property type="project" value="UniProtKB-KW"/>
</dbReference>
<comment type="caution">
    <text evidence="11">The sequence shown here is derived from an EMBL/GenBank/DDBJ whole genome shotgun (WGS) entry which is preliminary data.</text>
</comment>
<feature type="domain" description="AAA+ ATPase" evidence="10">
    <location>
        <begin position="36"/>
        <end position="175"/>
    </location>
</feature>
<dbReference type="HOGENOM" id="CLU_006229_0_3_9"/>
<dbReference type="GO" id="GO:0006261">
    <property type="term" value="P:DNA-templated DNA replication"/>
    <property type="evidence" value="ECO:0007669"/>
    <property type="project" value="TreeGrafter"/>
</dbReference>
<keyword evidence="7" id="KW-0239">DNA-directed DNA polymerase</keyword>
<dbReference type="InterPro" id="IPR045085">
    <property type="entry name" value="HLD_clamp_pol_III_gamma_tau"/>
</dbReference>
<evidence type="ECO:0000256" key="8">
    <source>
        <dbReference type="ARBA" id="ARBA00049244"/>
    </source>
</evidence>
<keyword evidence="7" id="KW-0548">Nucleotidyltransferase</keyword>
<dbReference type="InterPro" id="IPR012763">
    <property type="entry name" value="DNA_pol_III_sug/sutau_N"/>
</dbReference>
<keyword evidence="4" id="KW-0547">Nucleotide-binding</keyword>
<comment type="similarity">
    <text evidence="1">Belongs to the DnaX/STICHEL family.</text>
</comment>
<evidence type="ECO:0000259" key="10">
    <source>
        <dbReference type="SMART" id="SM00382"/>
    </source>
</evidence>
<dbReference type="InterPro" id="IPR003593">
    <property type="entry name" value="AAA+_ATPase"/>
</dbReference>
<gene>
    <name evidence="11" type="ORF">HMPREF9629_02083</name>
</gene>
<dbReference type="GO" id="GO:0009360">
    <property type="term" value="C:DNA polymerase III complex"/>
    <property type="evidence" value="ECO:0007669"/>
    <property type="project" value="InterPro"/>
</dbReference>
<evidence type="ECO:0000256" key="7">
    <source>
        <dbReference type="ARBA" id="ARBA00022932"/>
    </source>
</evidence>
<keyword evidence="5" id="KW-0862">Zinc</keyword>
<evidence type="ECO:0000256" key="4">
    <source>
        <dbReference type="ARBA" id="ARBA00022741"/>
    </source>
</evidence>
<keyword evidence="3" id="KW-0479">Metal-binding</keyword>
<dbReference type="NCBIfam" id="NF004046">
    <property type="entry name" value="PRK05563.1"/>
    <property type="match status" value="1"/>
</dbReference>
<comment type="catalytic activity">
    <reaction evidence="8">
        <text>DNA(n) + a 2'-deoxyribonucleoside 5'-triphosphate = DNA(n+1) + diphosphate</text>
        <dbReference type="Rhea" id="RHEA:22508"/>
        <dbReference type="Rhea" id="RHEA-COMP:17339"/>
        <dbReference type="Rhea" id="RHEA-COMP:17340"/>
        <dbReference type="ChEBI" id="CHEBI:33019"/>
        <dbReference type="ChEBI" id="CHEBI:61560"/>
        <dbReference type="ChEBI" id="CHEBI:173112"/>
        <dbReference type="EC" id="2.7.7.7"/>
    </reaction>
</comment>
<evidence type="ECO:0000313" key="12">
    <source>
        <dbReference type="Proteomes" id="UP000006437"/>
    </source>
</evidence>
<dbReference type="Pfam" id="PF22608">
    <property type="entry name" value="DNAX_ATPase_lid"/>
    <property type="match status" value="1"/>
</dbReference>
<dbReference type="Pfam" id="PF13177">
    <property type="entry name" value="DNA_pol3_delta2"/>
    <property type="match status" value="1"/>
</dbReference>
<dbReference type="NCBIfam" id="TIGR02397">
    <property type="entry name" value="dnaX_nterm"/>
    <property type="match status" value="1"/>
</dbReference>
<keyword evidence="7" id="KW-0808">Transferase</keyword>
<evidence type="ECO:0000256" key="3">
    <source>
        <dbReference type="ARBA" id="ARBA00022723"/>
    </source>
</evidence>
<organism evidence="11 12">
    <name type="scientific">Peptoanaerobacter stomatis</name>
    <dbReference type="NCBI Taxonomy" id="796937"/>
    <lineage>
        <taxon>Bacteria</taxon>
        <taxon>Bacillati</taxon>
        <taxon>Bacillota</taxon>
        <taxon>Clostridia</taxon>
        <taxon>Peptostreptococcales</taxon>
        <taxon>Filifactoraceae</taxon>
        <taxon>Peptoanaerobacter</taxon>
    </lineage>
</organism>
<dbReference type="Gene3D" id="3.40.50.300">
    <property type="entry name" value="P-loop containing nucleotide triphosphate hydrolases"/>
    <property type="match status" value="1"/>
</dbReference>
<evidence type="ECO:0000256" key="9">
    <source>
        <dbReference type="SAM" id="Coils"/>
    </source>
</evidence>
<keyword evidence="9" id="KW-0175">Coiled coil</keyword>
<evidence type="ECO:0000256" key="6">
    <source>
        <dbReference type="ARBA" id="ARBA00022840"/>
    </source>
</evidence>
<dbReference type="PATRIC" id="fig|796937.3.peg.1295"/>
<dbReference type="PANTHER" id="PTHR11669:SF0">
    <property type="entry name" value="PROTEIN STICHEL-LIKE 2"/>
    <property type="match status" value="1"/>
</dbReference>
<dbReference type="FunFam" id="3.40.50.300:FF:000014">
    <property type="entry name" value="DNA polymerase III subunit gamma/tau"/>
    <property type="match status" value="1"/>
</dbReference>
<feature type="coiled-coil region" evidence="9">
    <location>
        <begin position="357"/>
        <end position="384"/>
    </location>
</feature>
<dbReference type="InterPro" id="IPR050238">
    <property type="entry name" value="DNA_Rep/Repair_Clamp_Loader"/>
</dbReference>
<evidence type="ECO:0000256" key="1">
    <source>
        <dbReference type="ARBA" id="ARBA00006360"/>
    </source>
</evidence>
<dbReference type="SUPFAM" id="SSF52540">
    <property type="entry name" value="P-loop containing nucleoside triphosphate hydrolases"/>
    <property type="match status" value="1"/>
</dbReference>
<dbReference type="Gene3D" id="1.10.8.60">
    <property type="match status" value="1"/>
</dbReference>
<dbReference type="RefSeq" id="WP_009526299.1">
    <property type="nucleotide sequence ID" value="NZ_JH414567.1"/>
</dbReference>
<evidence type="ECO:0000313" key="11">
    <source>
        <dbReference type="EMBL" id="EHL14758.1"/>
    </source>
</evidence>
<accession>G9X0Z7</accession>
<dbReference type="AlphaFoldDB" id="G9X0Z7"/>
<evidence type="ECO:0000256" key="5">
    <source>
        <dbReference type="ARBA" id="ARBA00022833"/>
    </source>
</evidence>
<evidence type="ECO:0000256" key="2">
    <source>
        <dbReference type="ARBA" id="ARBA00012417"/>
    </source>
</evidence>
<dbReference type="GO" id="GO:0046872">
    <property type="term" value="F:metal ion binding"/>
    <property type="evidence" value="ECO:0007669"/>
    <property type="project" value="UniProtKB-KW"/>
</dbReference>
<dbReference type="GO" id="GO:0003887">
    <property type="term" value="F:DNA-directed DNA polymerase activity"/>
    <property type="evidence" value="ECO:0007669"/>
    <property type="project" value="UniProtKB-KW"/>
</dbReference>
<dbReference type="CDD" id="cd00009">
    <property type="entry name" value="AAA"/>
    <property type="match status" value="1"/>
</dbReference>
<dbReference type="Proteomes" id="UP000006437">
    <property type="component" value="Unassembled WGS sequence"/>
</dbReference>
<reference evidence="11 12" key="1">
    <citation type="submission" date="2011-08" db="EMBL/GenBank/DDBJ databases">
        <title>The Genome Sequence of Eubacteriaceae bacterium ACC19a.</title>
        <authorList>
            <consortium name="The Broad Institute Genome Sequencing Platform"/>
            <person name="Earl A."/>
            <person name="Ward D."/>
            <person name="Feldgarden M."/>
            <person name="Gevers D."/>
            <person name="Sizova M."/>
            <person name="Hazen A."/>
            <person name="Epstein S."/>
            <person name="Young S.K."/>
            <person name="Zeng Q."/>
            <person name="Gargeya S."/>
            <person name="Fitzgerald M."/>
            <person name="Haas B."/>
            <person name="Abouelleil A."/>
            <person name="Alvarado L."/>
            <person name="Arachchi H.M."/>
            <person name="Berlin A."/>
            <person name="Brown A."/>
            <person name="Chapman S.B."/>
            <person name="Chen Z."/>
            <person name="Dunbar C."/>
            <person name="Freedman E."/>
            <person name="Gearin G."/>
            <person name="Gellesch M."/>
            <person name="Goldberg J."/>
            <person name="Griggs A."/>
            <person name="Gujja S."/>
            <person name="Heiman D."/>
            <person name="Howarth C."/>
            <person name="Larson L."/>
            <person name="Lui A."/>
            <person name="MacDonald P.J.P."/>
            <person name="Montmayeur A."/>
            <person name="Murphy C."/>
            <person name="Neiman D."/>
            <person name="Pearson M."/>
            <person name="Priest M."/>
            <person name="Roberts A."/>
            <person name="Saif S."/>
            <person name="Shea T."/>
            <person name="Shenoy N."/>
            <person name="Sisk P."/>
            <person name="Stolte C."/>
            <person name="Sykes S."/>
            <person name="Wortman J."/>
            <person name="Nusbaum C."/>
            <person name="Birren B."/>
        </authorList>
    </citation>
    <scope>NUCLEOTIDE SEQUENCE [LARGE SCALE GENOMIC DNA]</scope>
    <source>
        <strain evidence="11 12">ACC19a</strain>
    </source>
</reference>
<sequence>MSMALYRKYRPNTFDNIIGQDQVIDVLKNQIKENKISHAYIFSGVRGTGKTSTAKVFARAINCINYDEQKGPCNECESCLNNYVDTIEIDAASNNSVDNIRQLKDTIMYQPSFGKYKTYIIDEVHMLSTGAFNALLKTLEEPPSHIVFILATTEINKIPSTILSRCQKFEFKKVNSSDIKKRLVDILECENISYEDNAVDFISNSCDGGVRDAISILDQVSSYGNISMNNIDFVTGRASIEDIDSLIDNMFKKKSFECIKLINGLISKSIDVKKLPFQIISRLIDALYIQNEVVRKDMTEVENLKKITNKDTDISKLITSISELENEMKYSNAPDILLQAFVIKQCKEQITESNFDISNLVQKIEMLENTINELKTNRDIIQNKTDFDSDVPVENSKEIVKPKLDNIKPSKQISTEEQEQIDFVNSLMPDINSLLKENKFAHIIALLHEGTIRRYVNECIYISYPETHGFHKNAIERSDNLSIIQRAFSKILKKDLTIFIVFDDEVIEIEEKKDEMIEKIENLFGNQIHIEVIND</sequence>
<dbReference type="EMBL" id="AFZE01000022">
    <property type="protein sequence ID" value="EHL14758.1"/>
    <property type="molecule type" value="Genomic_DNA"/>
</dbReference>
<protein>
    <recommendedName>
        <fullName evidence="2">DNA-directed DNA polymerase</fullName>
        <ecNumber evidence="2">2.7.7.7</ecNumber>
    </recommendedName>
</protein>
<name>G9X0Z7_9FIRM</name>
<dbReference type="EC" id="2.7.7.7" evidence="2"/>
<dbReference type="InterPro" id="IPR027417">
    <property type="entry name" value="P-loop_NTPase"/>
</dbReference>
<dbReference type="BioCyc" id="EBAC796937-HMP:GMGH-2107-MONOMER"/>
<dbReference type="SMART" id="SM00382">
    <property type="entry name" value="AAA"/>
    <property type="match status" value="1"/>
</dbReference>